<dbReference type="PROSITE" id="PS51747">
    <property type="entry name" value="CYT_DCMP_DEAMINASES_2"/>
    <property type="match status" value="1"/>
</dbReference>
<comment type="cofactor">
    <cofactor evidence="13 16">
        <name>Zn(2+)</name>
        <dbReference type="ChEBI" id="CHEBI:29105"/>
    </cofactor>
    <text evidence="13 16">Binds 1 zinc ion.</text>
</comment>
<comment type="pathway">
    <text evidence="2 13">Cofactor biosynthesis; riboflavin biosynthesis; 5-amino-6-(D-ribitylamino)uracil from GTP: step 2/4.</text>
</comment>
<evidence type="ECO:0000256" key="11">
    <source>
        <dbReference type="ARBA" id="ARBA00023002"/>
    </source>
</evidence>
<dbReference type="AlphaFoldDB" id="A0A410H6C0"/>
<keyword evidence="9 13" id="KW-0862">Zinc</keyword>
<evidence type="ECO:0000256" key="16">
    <source>
        <dbReference type="PIRSR" id="PIRSR006769-3"/>
    </source>
</evidence>
<evidence type="ECO:0000313" key="19">
    <source>
        <dbReference type="Proteomes" id="UP000285478"/>
    </source>
</evidence>
<evidence type="ECO:0000313" key="18">
    <source>
        <dbReference type="EMBL" id="QAB16473.1"/>
    </source>
</evidence>
<feature type="binding site" evidence="15">
    <location>
        <position position="315"/>
    </location>
    <ligand>
        <name>substrate</name>
    </ligand>
</feature>
<feature type="binding site" evidence="15">
    <location>
        <position position="179"/>
    </location>
    <ligand>
        <name>NADP(+)</name>
        <dbReference type="ChEBI" id="CHEBI:58349"/>
    </ligand>
</feature>
<dbReference type="EMBL" id="CP035033">
    <property type="protein sequence ID" value="QAB16473.1"/>
    <property type="molecule type" value="Genomic_DNA"/>
</dbReference>
<comment type="similarity">
    <text evidence="5 13">In the C-terminal section; belongs to the HTP reductase family.</text>
</comment>
<evidence type="ECO:0000256" key="14">
    <source>
        <dbReference type="PIRSR" id="PIRSR006769-1"/>
    </source>
</evidence>
<keyword evidence="10 13" id="KW-0521">NADP</keyword>
<evidence type="ECO:0000256" key="10">
    <source>
        <dbReference type="ARBA" id="ARBA00022857"/>
    </source>
</evidence>
<dbReference type="PROSITE" id="PS00903">
    <property type="entry name" value="CYT_DCMP_DEAMINASES_1"/>
    <property type="match status" value="1"/>
</dbReference>
<dbReference type="NCBIfam" id="TIGR00326">
    <property type="entry name" value="eubact_ribD"/>
    <property type="match status" value="1"/>
</dbReference>
<evidence type="ECO:0000256" key="3">
    <source>
        <dbReference type="ARBA" id="ARBA00004910"/>
    </source>
</evidence>
<dbReference type="UniPathway" id="UPA00275">
    <property type="reaction ID" value="UER00401"/>
</dbReference>
<organism evidence="18 19">
    <name type="scientific">Hydrogenovibrio thermophilus</name>
    <dbReference type="NCBI Taxonomy" id="265883"/>
    <lineage>
        <taxon>Bacteria</taxon>
        <taxon>Pseudomonadati</taxon>
        <taxon>Pseudomonadota</taxon>
        <taxon>Gammaproteobacteria</taxon>
        <taxon>Thiotrichales</taxon>
        <taxon>Piscirickettsiaceae</taxon>
        <taxon>Hydrogenovibrio</taxon>
    </lineage>
</organism>
<dbReference type="InterPro" id="IPR002734">
    <property type="entry name" value="RibDG_C"/>
</dbReference>
<feature type="binding site" evidence="15">
    <location>
        <position position="216"/>
    </location>
    <ligand>
        <name>substrate</name>
    </ligand>
</feature>
<dbReference type="NCBIfam" id="TIGR00227">
    <property type="entry name" value="ribD_Cterm"/>
    <property type="match status" value="1"/>
</dbReference>
<dbReference type="KEGG" id="htr:EPV75_07595"/>
<feature type="binding site" evidence="15">
    <location>
        <position position="205"/>
    </location>
    <ligand>
        <name>NADP(+)</name>
        <dbReference type="ChEBI" id="CHEBI:58349"/>
    </ligand>
</feature>
<dbReference type="Gene3D" id="3.40.430.10">
    <property type="entry name" value="Dihydrofolate Reductase, subunit A"/>
    <property type="match status" value="1"/>
</dbReference>
<evidence type="ECO:0000256" key="12">
    <source>
        <dbReference type="ARBA" id="ARBA00023268"/>
    </source>
</evidence>
<feature type="binding site" evidence="15">
    <location>
        <position position="177"/>
    </location>
    <ligand>
        <name>substrate</name>
    </ligand>
</feature>
<dbReference type="GO" id="GO:0008270">
    <property type="term" value="F:zinc ion binding"/>
    <property type="evidence" value="ECO:0007669"/>
    <property type="project" value="InterPro"/>
</dbReference>
<evidence type="ECO:0000256" key="2">
    <source>
        <dbReference type="ARBA" id="ARBA00004882"/>
    </source>
</evidence>
<dbReference type="InterPro" id="IPR024072">
    <property type="entry name" value="DHFR-like_dom_sf"/>
</dbReference>
<feature type="domain" description="CMP/dCMP-type deaminase" evidence="17">
    <location>
        <begin position="10"/>
        <end position="132"/>
    </location>
</feature>
<dbReference type="PIRSF" id="PIRSF006769">
    <property type="entry name" value="RibD"/>
    <property type="match status" value="1"/>
</dbReference>
<dbReference type="InterPro" id="IPR004794">
    <property type="entry name" value="Eubact_RibD"/>
</dbReference>
<dbReference type="PANTHER" id="PTHR38011">
    <property type="entry name" value="DIHYDROFOLATE REDUCTASE FAMILY PROTEIN (AFU_ORTHOLOGUE AFUA_8G06820)"/>
    <property type="match status" value="1"/>
</dbReference>
<keyword evidence="7 13" id="KW-0479">Metal-binding</keyword>
<dbReference type="GO" id="GO:0009231">
    <property type="term" value="P:riboflavin biosynthetic process"/>
    <property type="evidence" value="ECO:0007669"/>
    <property type="project" value="UniProtKB-UniPathway"/>
</dbReference>
<evidence type="ECO:0000256" key="13">
    <source>
        <dbReference type="PIRNR" id="PIRNR006769"/>
    </source>
</evidence>
<evidence type="ECO:0000256" key="8">
    <source>
        <dbReference type="ARBA" id="ARBA00022801"/>
    </source>
</evidence>
<keyword evidence="11 13" id="KW-0560">Oxidoreductase</keyword>
<dbReference type="EC" id="3.5.4.26" evidence="13"/>
<evidence type="ECO:0000256" key="6">
    <source>
        <dbReference type="ARBA" id="ARBA00022619"/>
    </source>
</evidence>
<feature type="active site" description="Proton donor" evidence="14">
    <location>
        <position position="61"/>
    </location>
</feature>
<evidence type="ECO:0000256" key="5">
    <source>
        <dbReference type="ARBA" id="ARBA00007417"/>
    </source>
</evidence>
<feature type="binding site" evidence="15">
    <location>
        <position position="163"/>
    </location>
    <ligand>
        <name>NADP(+)</name>
        <dbReference type="ChEBI" id="CHEBI:58349"/>
    </ligand>
</feature>
<keyword evidence="8 13" id="KW-0378">Hydrolase</keyword>
<gene>
    <name evidence="18" type="primary">ribD</name>
    <name evidence="18" type="ORF">EPV75_07595</name>
</gene>
<dbReference type="Pfam" id="PF00383">
    <property type="entry name" value="dCMP_cyt_deam_1"/>
    <property type="match status" value="1"/>
</dbReference>
<dbReference type="GO" id="GO:0008835">
    <property type="term" value="F:diaminohydroxyphosphoribosylaminopyrimidine deaminase activity"/>
    <property type="evidence" value="ECO:0007669"/>
    <property type="project" value="UniProtKB-EC"/>
</dbReference>
<reference evidence="18 19" key="1">
    <citation type="journal article" date="2018" name="Environ. Microbiol.">
        <title>Genomes of ubiquitous marine and hypersaline Hydrogenovibrio, Thiomicrorhabdus and Thiomicrospira spp. encode a diversity of mechanisms to sustain chemolithoautotrophy in heterogeneous environments.</title>
        <authorList>
            <person name="Scott K.M."/>
            <person name="Williams J."/>
            <person name="Porter C.M.B."/>
            <person name="Russel S."/>
            <person name="Harmer T.L."/>
            <person name="Paul J.H."/>
            <person name="Antonen K.M."/>
            <person name="Bridges M.K."/>
            <person name="Camper G.J."/>
            <person name="Campla C.K."/>
            <person name="Casella L.G."/>
            <person name="Chase E."/>
            <person name="Conrad J.W."/>
            <person name="Cruz M.C."/>
            <person name="Dunlap D.S."/>
            <person name="Duran L."/>
            <person name="Fahsbender E.M."/>
            <person name="Goldsmith D.B."/>
            <person name="Keeley R.F."/>
            <person name="Kondoff M.R."/>
            <person name="Kussy B.I."/>
            <person name="Lane M.K."/>
            <person name="Lawler S."/>
            <person name="Leigh B.A."/>
            <person name="Lewis C."/>
            <person name="Lostal L.M."/>
            <person name="Marking D."/>
            <person name="Mancera P.A."/>
            <person name="McClenthan E.C."/>
            <person name="McIntyre E.A."/>
            <person name="Mine J.A."/>
            <person name="Modi S."/>
            <person name="Moore B.D."/>
            <person name="Morgan W.A."/>
            <person name="Nelson K.M."/>
            <person name="Nguyen K.N."/>
            <person name="Ogburn N."/>
            <person name="Parrino D.G."/>
            <person name="Pedapudi A.D."/>
            <person name="Pelham R.P."/>
            <person name="Preece A.M."/>
            <person name="Rampersad E.A."/>
            <person name="Richardson J.C."/>
            <person name="Rodgers C.M."/>
            <person name="Schaffer B.L."/>
            <person name="Sheridan N.E."/>
            <person name="Solone M.R."/>
            <person name="Staley Z.R."/>
            <person name="Tabuchi M."/>
            <person name="Waide R.J."/>
            <person name="Wanjugi P.W."/>
            <person name="Young S."/>
            <person name="Clum A."/>
            <person name="Daum C."/>
            <person name="Huntemann M."/>
            <person name="Ivanova N."/>
            <person name="Kyrpides N."/>
            <person name="Mikhailova N."/>
            <person name="Palaniappan K."/>
            <person name="Pillay M."/>
            <person name="Reddy T.B.K."/>
            <person name="Shapiro N."/>
            <person name="Stamatis D."/>
            <person name="Varghese N."/>
            <person name="Woyke T."/>
            <person name="Boden R."/>
            <person name="Freyermuth S.K."/>
            <person name="Kerfeld C.A."/>
        </authorList>
    </citation>
    <scope>NUCLEOTIDE SEQUENCE [LARGE SCALE GENOMIC DNA]</scope>
    <source>
        <strain evidence="18 19">JR-2</strain>
    </source>
</reference>
<dbReference type="SUPFAM" id="SSF53597">
    <property type="entry name" value="Dihydrofolate reductase-like"/>
    <property type="match status" value="1"/>
</dbReference>
<dbReference type="GO" id="GO:0008703">
    <property type="term" value="F:5-amino-6-(5-phosphoribosylamino)uracil reductase activity"/>
    <property type="evidence" value="ECO:0007669"/>
    <property type="project" value="UniProtKB-EC"/>
</dbReference>
<comment type="pathway">
    <text evidence="3 13">Cofactor biosynthesis; riboflavin biosynthesis; 5-amino-6-(D-ribitylamino)uracil from GTP: step 3/4.</text>
</comment>
<name>A0A410H6C0_9GAMM</name>
<evidence type="ECO:0000259" key="17">
    <source>
        <dbReference type="PROSITE" id="PS51747"/>
    </source>
</evidence>
<dbReference type="InterPro" id="IPR011549">
    <property type="entry name" value="RibD_C"/>
</dbReference>
<dbReference type="InterPro" id="IPR002125">
    <property type="entry name" value="CMP_dCMP_dom"/>
</dbReference>
<dbReference type="PANTHER" id="PTHR38011:SF7">
    <property type="entry name" value="2,5-DIAMINO-6-RIBOSYLAMINO-4(3H)-PYRIMIDINONE 5'-PHOSPHATE REDUCTASE"/>
    <property type="match status" value="1"/>
</dbReference>
<keyword evidence="12" id="KW-0511">Multifunctional enzyme</keyword>
<dbReference type="GO" id="GO:0050661">
    <property type="term" value="F:NADP binding"/>
    <property type="evidence" value="ECO:0007669"/>
    <property type="project" value="InterPro"/>
</dbReference>
<dbReference type="Proteomes" id="UP000285478">
    <property type="component" value="Chromosome"/>
</dbReference>
<evidence type="ECO:0000256" key="1">
    <source>
        <dbReference type="ARBA" id="ARBA00002151"/>
    </source>
</evidence>
<evidence type="ECO:0000256" key="4">
    <source>
        <dbReference type="ARBA" id="ARBA00005259"/>
    </source>
</evidence>
<protein>
    <recommendedName>
        <fullName evidence="13">Riboflavin biosynthesis protein RibD</fullName>
    </recommendedName>
    <domain>
        <recommendedName>
            <fullName evidence="13">Diaminohydroxyphosphoribosylaminopyrimidine deaminase</fullName>
            <shortName evidence="13">DRAP deaminase</shortName>
            <ecNumber evidence="13">3.5.4.26</ecNumber>
        </recommendedName>
        <alternativeName>
            <fullName evidence="13">Riboflavin-specific deaminase</fullName>
        </alternativeName>
    </domain>
    <domain>
        <recommendedName>
            <fullName evidence="13">5-amino-6-(5-phosphoribosylamino)uracil reductase</fullName>
            <ecNumber evidence="13">1.1.1.193</ecNumber>
        </recommendedName>
        <alternativeName>
            <fullName evidence="13">HTP reductase</fullName>
        </alternativeName>
    </domain>
</protein>
<sequence>MDSPSNTFSDFDIQMMTRAMSLARQGEFSTKPNPAVGCVITKDNRIIAEGWHQRAGEPHAERVALAAAQESVEGATVYVTLEPCSHHGKTPPCADALVEAKVGRVVVAMEDPNPLVAGQGLARLGAAGIDVQSGLLEAEAEALNAGFAHAMRCNLPYVRLKMANSLDGHTAMANGESQWITGAAARHEVHRMRAKSGALVTGIGTVLADDPSMTVRLPEAELQTMNLSEAESHPIRVVLDAHLSMPVDAKMLSQPGRTILMTSRETAEDHPELVELLANAGAEIVAVEADGDKLDILSVLEYLYQEEQVFDVLVEAGAIVAGAFLQSGYVNELHVFMAPCLMGHEAKPMFFLPGLVEMSDKMPFQYQSVQTVGDDLHLVLKPVSGAATLATSF</sequence>
<keyword evidence="19" id="KW-1185">Reference proteome</keyword>
<feature type="binding site" evidence="15">
    <location>
        <begin position="317"/>
        <end position="323"/>
    </location>
    <ligand>
        <name>NADP(+)</name>
        <dbReference type="ChEBI" id="CHEBI:58349"/>
    </ligand>
</feature>
<comment type="function">
    <text evidence="1 13">Converts 2,5-diamino-6-(ribosylamino)-4(3h)-pyrimidinone 5'-phosphate into 5-amino-6-(ribosylamino)-2,4(1h,3h)-pyrimidinedione 5'-phosphate.</text>
</comment>
<dbReference type="Pfam" id="PF01872">
    <property type="entry name" value="RibD_C"/>
    <property type="match status" value="1"/>
</dbReference>
<feature type="binding site" evidence="16">
    <location>
        <position position="84"/>
    </location>
    <ligand>
        <name>Zn(2+)</name>
        <dbReference type="ChEBI" id="CHEBI:29105"/>
        <note>catalytic</note>
    </ligand>
</feature>
<feature type="binding site" evidence="16">
    <location>
        <position position="93"/>
    </location>
    <ligand>
        <name>Zn(2+)</name>
        <dbReference type="ChEBI" id="CHEBI:29105"/>
        <note>catalytic</note>
    </ligand>
</feature>
<evidence type="ECO:0000256" key="15">
    <source>
        <dbReference type="PIRSR" id="PIRSR006769-2"/>
    </source>
</evidence>
<dbReference type="FunFam" id="3.40.140.10:FF:000025">
    <property type="entry name" value="Riboflavin biosynthesis protein RibD"/>
    <property type="match status" value="1"/>
</dbReference>
<feature type="binding site" evidence="15">
    <location>
        <position position="209"/>
    </location>
    <ligand>
        <name>NADP(+)</name>
        <dbReference type="ChEBI" id="CHEBI:58349"/>
    </ligand>
</feature>
<comment type="catalytic activity">
    <reaction evidence="13">
        <text>2,5-diamino-6-hydroxy-4-(5-phosphoribosylamino)-pyrimidine + H2O + H(+) = 5-amino-6-(5-phospho-D-ribosylamino)uracil + NH4(+)</text>
        <dbReference type="Rhea" id="RHEA:21868"/>
        <dbReference type="ChEBI" id="CHEBI:15377"/>
        <dbReference type="ChEBI" id="CHEBI:15378"/>
        <dbReference type="ChEBI" id="CHEBI:28938"/>
        <dbReference type="ChEBI" id="CHEBI:58453"/>
        <dbReference type="ChEBI" id="CHEBI:58614"/>
        <dbReference type="EC" id="3.5.4.26"/>
    </reaction>
</comment>
<feature type="binding site" evidence="15">
    <location>
        <position position="193"/>
    </location>
    <ligand>
        <name>substrate</name>
    </ligand>
</feature>
<evidence type="ECO:0000256" key="7">
    <source>
        <dbReference type="ARBA" id="ARBA00022723"/>
    </source>
</evidence>
<dbReference type="Gene3D" id="3.40.140.10">
    <property type="entry name" value="Cytidine Deaminase, domain 2"/>
    <property type="match status" value="1"/>
</dbReference>
<feature type="binding site" evidence="16">
    <location>
        <position position="59"/>
    </location>
    <ligand>
        <name>Zn(2+)</name>
        <dbReference type="ChEBI" id="CHEBI:29105"/>
        <note>catalytic</note>
    </ligand>
</feature>
<dbReference type="InterPro" id="IPR016193">
    <property type="entry name" value="Cytidine_deaminase-like"/>
</dbReference>
<dbReference type="EC" id="1.1.1.193" evidence="13"/>
<comment type="catalytic activity">
    <reaction evidence="13">
        <text>5-amino-6-(5-phospho-D-ribitylamino)uracil + NADP(+) = 5-amino-6-(5-phospho-D-ribosylamino)uracil + NADPH + H(+)</text>
        <dbReference type="Rhea" id="RHEA:17845"/>
        <dbReference type="ChEBI" id="CHEBI:15378"/>
        <dbReference type="ChEBI" id="CHEBI:57783"/>
        <dbReference type="ChEBI" id="CHEBI:58349"/>
        <dbReference type="ChEBI" id="CHEBI:58421"/>
        <dbReference type="ChEBI" id="CHEBI:58453"/>
        <dbReference type="EC" id="1.1.1.193"/>
    </reaction>
</comment>
<dbReference type="InterPro" id="IPR016192">
    <property type="entry name" value="APOBEC/CMP_deaminase_Zn-bd"/>
</dbReference>
<dbReference type="CDD" id="cd01284">
    <property type="entry name" value="Riboflavin_deaminase-reductase"/>
    <property type="match status" value="1"/>
</dbReference>
<comment type="similarity">
    <text evidence="4 13">In the N-terminal section; belongs to the cytidine and deoxycytidylate deaminase family.</text>
</comment>
<dbReference type="InterPro" id="IPR050765">
    <property type="entry name" value="Riboflavin_Biosynth_HTPR"/>
</dbReference>
<keyword evidence="6 13" id="KW-0686">Riboflavin biosynthesis</keyword>
<dbReference type="SUPFAM" id="SSF53927">
    <property type="entry name" value="Cytidine deaminase-like"/>
    <property type="match status" value="1"/>
</dbReference>
<evidence type="ECO:0000256" key="9">
    <source>
        <dbReference type="ARBA" id="ARBA00022833"/>
    </source>
</evidence>
<accession>A0A410H6C0</accession>
<proteinExistence type="inferred from homology"/>